<dbReference type="GO" id="GO:0003700">
    <property type="term" value="F:DNA-binding transcription factor activity"/>
    <property type="evidence" value="ECO:0007669"/>
    <property type="project" value="InterPro"/>
</dbReference>
<proteinExistence type="predicted"/>
<dbReference type="RefSeq" id="WP_101678944.1">
    <property type="nucleotide sequence ID" value="NZ_CAMIHY010000014.1"/>
</dbReference>
<evidence type="ECO:0000313" key="3">
    <source>
        <dbReference type="EMBL" id="WOT03489.1"/>
    </source>
</evidence>
<evidence type="ECO:0000256" key="1">
    <source>
        <dbReference type="ARBA" id="ARBA00023125"/>
    </source>
</evidence>
<keyword evidence="1" id="KW-0238">DNA-binding</keyword>
<dbReference type="AlphaFoldDB" id="A0AAF0YX17"/>
<dbReference type="InterPro" id="IPR000551">
    <property type="entry name" value="MerR-type_HTH_dom"/>
</dbReference>
<name>A0AAF0YX17_9CORY</name>
<evidence type="ECO:0000259" key="2">
    <source>
        <dbReference type="PROSITE" id="PS50937"/>
    </source>
</evidence>
<dbReference type="SMART" id="SM00422">
    <property type="entry name" value="HTH_MERR"/>
    <property type="match status" value="1"/>
</dbReference>
<feature type="domain" description="HTH merR-type" evidence="2">
    <location>
        <begin position="37"/>
        <end position="94"/>
    </location>
</feature>
<accession>A0AAF0YX17</accession>
<dbReference type="PANTHER" id="PTHR30204">
    <property type="entry name" value="REDOX-CYCLING DRUG-SENSING TRANSCRIPTIONAL ACTIVATOR SOXR"/>
    <property type="match status" value="1"/>
</dbReference>
<dbReference type="GO" id="GO:0003677">
    <property type="term" value="F:DNA binding"/>
    <property type="evidence" value="ECO:0007669"/>
    <property type="project" value="UniProtKB-KW"/>
</dbReference>
<dbReference type="EMBL" id="CP136958">
    <property type="protein sequence ID" value="WOT03489.1"/>
    <property type="molecule type" value="Genomic_DNA"/>
</dbReference>
<dbReference type="CDD" id="cd00592">
    <property type="entry name" value="HTH_MerR-like"/>
    <property type="match status" value="1"/>
</dbReference>
<dbReference type="Proteomes" id="UP000234560">
    <property type="component" value="Chromosome"/>
</dbReference>
<evidence type="ECO:0000313" key="4">
    <source>
        <dbReference type="Proteomes" id="UP000234560"/>
    </source>
</evidence>
<protein>
    <submittedName>
        <fullName evidence="3">MerR family transcriptional regulator</fullName>
    </submittedName>
</protein>
<dbReference type="InterPro" id="IPR009061">
    <property type="entry name" value="DNA-bd_dom_put_sf"/>
</dbReference>
<dbReference type="PROSITE" id="PS50937">
    <property type="entry name" value="HTH_MERR_2"/>
    <property type="match status" value="1"/>
</dbReference>
<dbReference type="Gene3D" id="1.10.1660.10">
    <property type="match status" value="1"/>
</dbReference>
<dbReference type="Pfam" id="PF13411">
    <property type="entry name" value="MerR_1"/>
    <property type="match status" value="1"/>
</dbReference>
<sequence>MTAAAFGPAKSNRIPRAKKTMSIGVVLKRINEEFPEVTVSKIRFLESEGLISPSRTSSGYRRYTEDDVNRLRYILVTQRDHYLPLKVIREQLEAIDSGEVASIMSASSSTPVVSPENFRDPAPVRLSDADLASGAGTNDGLVAECIKLGLIAPDPAGYFTADDMAIVSTVVRLTEAGLESRHLKSLKNAAVRQSDIVEQVTRPYALAKDETARHRANEKQQEIAALVVSLHATLLKNALRG</sequence>
<reference evidence="3" key="2">
    <citation type="submission" date="2023-10" db="EMBL/GenBank/DDBJ databases">
        <authorList>
            <person name="Choi B."/>
        </authorList>
    </citation>
    <scope>NUCLEOTIDE SEQUENCE</scope>
    <source>
        <strain evidence="3">UMB0763</strain>
    </source>
</reference>
<reference evidence="3" key="1">
    <citation type="submission" date="2017-12" db="EMBL/GenBank/DDBJ databases">
        <authorList>
            <person name="Thomas-White K."/>
            <person name="Wolfe A.J."/>
        </authorList>
    </citation>
    <scope>NUCLEOTIDE SEQUENCE</scope>
    <source>
        <strain evidence="3">UMB0763</strain>
    </source>
</reference>
<dbReference type="PANTHER" id="PTHR30204:SF89">
    <property type="entry name" value="HTH MERR-TYPE DOMAIN-CONTAINING PROTEIN"/>
    <property type="match status" value="1"/>
</dbReference>
<dbReference type="KEGG" id="cpyr:CYJ47_06620"/>
<gene>
    <name evidence="3" type="ORF">CYJ47_06620</name>
</gene>
<dbReference type="SUPFAM" id="SSF46955">
    <property type="entry name" value="Putative DNA-binding domain"/>
    <property type="match status" value="1"/>
</dbReference>
<dbReference type="InterPro" id="IPR047057">
    <property type="entry name" value="MerR_fam"/>
</dbReference>
<organism evidence="3 4">
    <name type="scientific">Corynebacterium pyruviciproducens</name>
    <dbReference type="NCBI Taxonomy" id="598660"/>
    <lineage>
        <taxon>Bacteria</taxon>
        <taxon>Bacillati</taxon>
        <taxon>Actinomycetota</taxon>
        <taxon>Actinomycetes</taxon>
        <taxon>Mycobacteriales</taxon>
        <taxon>Corynebacteriaceae</taxon>
        <taxon>Corynebacterium</taxon>
    </lineage>
</organism>